<name>A0ABY7DYC3_MYAAR</name>
<protein>
    <submittedName>
        <fullName evidence="1">Uncharacterized protein</fullName>
    </submittedName>
</protein>
<reference evidence="1" key="1">
    <citation type="submission" date="2022-11" db="EMBL/GenBank/DDBJ databases">
        <title>Centuries of genome instability and evolution in soft-shell clam transmissible cancer (bioRxiv).</title>
        <authorList>
            <person name="Hart S.F.M."/>
            <person name="Yonemitsu M.A."/>
            <person name="Giersch R.M."/>
            <person name="Beal B.F."/>
            <person name="Arriagada G."/>
            <person name="Davis B.W."/>
            <person name="Ostrander E.A."/>
            <person name="Goff S.P."/>
            <person name="Metzger M.J."/>
        </authorList>
    </citation>
    <scope>NUCLEOTIDE SEQUENCE</scope>
    <source>
        <strain evidence="1">MELC-2E11</strain>
        <tissue evidence="1">Siphon/mantle</tissue>
    </source>
</reference>
<accession>A0ABY7DYC3</accession>
<dbReference type="EMBL" id="CP111015">
    <property type="protein sequence ID" value="WAR01671.1"/>
    <property type="molecule type" value="Genomic_DNA"/>
</dbReference>
<evidence type="ECO:0000313" key="1">
    <source>
        <dbReference type="EMBL" id="WAR01671.1"/>
    </source>
</evidence>
<organism evidence="1 2">
    <name type="scientific">Mya arenaria</name>
    <name type="common">Soft-shell clam</name>
    <dbReference type="NCBI Taxonomy" id="6604"/>
    <lineage>
        <taxon>Eukaryota</taxon>
        <taxon>Metazoa</taxon>
        <taxon>Spiralia</taxon>
        <taxon>Lophotrochozoa</taxon>
        <taxon>Mollusca</taxon>
        <taxon>Bivalvia</taxon>
        <taxon>Autobranchia</taxon>
        <taxon>Heteroconchia</taxon>
        <taxon>Euheterodonta</taxon>
        <taxon>Imparidentia</taxon>
        <taxon>Neoheterodontei</taxon>
        <taxon>Myida</taxon>
        <taxon>Myoidea</taxon>
        <taxon>Myidae</taxon>
        <taxon>Mya</taxon>
    </lineage>
</organism>
<gene>
    <name evidence="1" type="ORF">MAR_008229</name>
</gene>
<keyword evidence="2" id="KW-1185">Reference proteome</keyword>
<evidence type="ECO:0000313" key="2">
    <source>
        <dbReference type="Proteomes" id="UP001164746"/>
    </source>
</evidence>
<dbReference type="Proteomes" id="UP001164746">
    <property type="component" value="Chromosome 4"/>
</dbReference>
<proteinExistence type="predicted"/>
<sequence>MDIQINAEASRSIANRYRYVADELEEKYTTRKKEMEDNAAKILRRQRMARHILWAVVEETIRNASILDEALGLRGQCL</sequence>